<evidence type="ECO:0000313" key="1">
    <source>
        <dbReference type="EMBL" id="PKL72716.1"/>
    </source>
</evidence>
<dbReference type="EMBL" id="PGYQ01000001">
    <property type="protein sequence ID" value="PKL72716.1"/>
    <property type="molecule type" value="Genomic_DNA"/>
</dbReference>
<accession>A0A2N1UP86</accession>
<dbReference type="AlphaFoldDB" id="A0A2N1UP86"/>
<sequence>MQKDNYYFITFVSQKEFNLIAPLNVLPQPDTVIKVFMDYQGLDKPVPIEEQEISIPKRNGFTVVEWGGALRK</sequence>
<organism evidence="1 2">
    <name type="scientific">Candidatus Kuenenbacteria bacterium HGW-Kuenenbacteria-1</name>
    <dbReference type="NCBI Taxonomy" id="2013812"/>
    <lineage>
        <taxon>Bacteria</taxon>
        <taxon>Candidatus Kueneniibacteriota</taxon>
    </lineage>
</organism>
<dbReference type="Proteomes" id="UP000233414">
    <property type="component" value="Unassembled WGS sequence"/>
</dbReference>
<gene>
    <name evidence="1" type="ORF">CVV26_00415</name>
</gene>
<comment type="caution">
    <text evidence="1">The sequence shown here is derived from an EMBL/GenBank/DDBJ whole genome shotgun (WGS) entry which is preliminary data.</text>
</comment>
<name>A0A2N1UP86_9BACT</name>
<proteinExistence type="predicted"/>
<reference evidence="1 2" key="1">
    <citation type="journal article" date="2017" name="ISME J.">
        <title>Potential for microbial H2 and metal transformations associated with novel bacteria and archaea in deep terrestrial subsurface sediments.</title>
        <authorList>
            <person name="Hernsdorf A.W."/>
            <person name="Amano Y."/>
            <person name="Miyakawa K."/>
            <person name="Ise K."/>
            <person name="Suzuki Y."/>
            <person name="Anantharaman K."/>
            <person name="Probst A."/>
            <person name="Burstein D."/>
            <person name="Thomas B.C."/>
            <person name="Banfield J.F."/>
        </authorList>
    </citation>
    <scope>NUCLEOTIDE SEQUENCE [LARGE SCALE GENOMIC DNA]</scope>
    <source>
        <strain evidence="1">HGW-Kuenenbacteria-1</strain>
    </source>
</reference>
<protein>
    <submittedName>
        <fullName evidence="1">Uncharacterized protein</fullName>
    </submittedName>
</protein>
<evidence type="ECO:0000313" key="2">
    <source>
        <dbReference type="Proteomes" id="UP000233414"/>
    </source>
</evidence>